<dbReference type="EMBL" id="BAAANY010000031">
    <property type="protein sequence ID" value="GAA1706805.1"/>
    <property type="molecule type" value="Genomic_DNA"/>
</dbReference>
<accession>A0ABN2IKE0</accession>
<keyword evidence="2" id="KW-1185">Reference proteome</keyword>
<gene>
    <name evidence="1" type="ORF">GCM10009765_65330</name>
</gene>
<comment type="caution">
    <text evidence="1">The sequence shown here is derived from an EMBL/GenBank/DDBJ whole genome shotgun (WGS) entry which is preliminary data.</text>
</comment>
<reference evidence="1 2" key="1">
    <citation type="journal article" date="2019" name="Int. J. Syst. Evol. Microbiol.">
        <title>The Global Catalogue of Microorganisms (GCM) 10K type strain sequencing project: providing services to taxonomists for standard genome sequencing and annotation.</title>
        <authorList>
            <consortium name="The Broad Institute Genomics Platform"/>
            <consortium name="The Broad Institute Genome Sequencing Center for Infectious Disease"/>
            <person name="Wu L."/>
            <person name="Ma J."/>
        </authorList>
    </citation>
    <scope>NUCLEOTIDE SEQUENCE [LARGE SCALE GENOMIC DNA]</scope>
    <source>
        <strain evidence="1 2">JCM 14718</strain>
    </source>
</reference>
<proteinExistence type="predicted"/>
<sequence>MLLWYVSYGSNLSAARFGCYLYGGRPTGARRTYPGCRDRSAPRRTEPAWLPGGVYFATESPTWTGGVAFLDATIADAVAARRYLVTPGQFADVVAQEMRRPPQADLDLTELLDTGRQRLGGGRYETLVRVGEHAGFPMVTFTAPWSLSDVDTRAPSAAYLRMIGLGLMETHGWDPLRTADYLCARPGAAGHWSVDEVSSLLSS</sequence>
<protein>
    <recommendedName>
        <fullName evidence="3">Histone deacetylase</fullName>
    </recommendedName>
</protein>
<evidence type="ECO:0008006" key="3">
    <source>
        <dbReference type="Google" id="ProtNLM"/>
    </source>
</evidence>
<evidence type="ECO:0000313" key="1">
    <source>
        <dbReference type="EMBL" id="GAA1706805.1"/>
    </source>
</evidence>
<dbReference type="Gene3D" id="3.10.490.10">
    <property type="entry name" value="Gamma-glutamyl cyclotransferase-like"/>
    <property type="match status" value="1"/>
</dbReference>
<evidence type="ECO:0000313" key="2">
    <source>
        <dbReference type="Proteomes" id="UP001500618"/>
    </source>
</evidence>
<name>A0ABN2IKE0_9ACTN</name>
<organism evidence="1 2">
    <name type="scientific">Fodinicola feengrottensis</name>
    <dbReference type="NCBI Taxonomy" id="435914"/>
    <lineage>
        <taxon>Bacteria</taxon>
        <taxon>Bacillati</taxon>
        <taxon>Actinomycetota</taxon>
        <taxon>Actinomycetes</taxon>
        <taxon>Mycobacteriales</taxon>
        <taxon>Fodinicola</taxon>
    </lineage>
</organism>
<dbReference type="Proteomes" id="UP001500618">
    <property type="component" value="Unassembled WGS sequence"/>
</dbReference>